<sequence length="708" mass="79399">MDPRSRSPHRPGPGKHSFSASSSSPSIRRNSNAKFAHPVRRPRPRTRHRSSSQSADRDLAFSSTHDASDDALELDHDEESDRDVTPLRTVSRRRRVSDPHPSLSSARAFRPPSPEDDRPPLTYASLPPTPITSSPPPSDLQPSGYLASHESADFHAPPFSLWDYLQEELLATDFDSHQELKWERVSNFLAMPLAIEKIISFGFVLCFDSFLYTFTIQPIRFALAVWRLLTGMLLRSKISIPPSQKADILRTALLVVSVLLLIPLTDASKIYHSIRGQDTIKLYVIFNALEIADRLCASFGQDIIDCLFSRSTLLLLSRRLPVSTHTIRPILYLCLATLYTVLHALVMVYQMICLNVAINSYDNALLSLLMSNQFVEIKGSVFKKFEKDNLFQITCADIVERFTLGIMLFFVAFRNLIELSGSEFDFSEGVFLPKSFGWFRGGIGGNVLWTISYPVLTVMISEALVDWLKHAFITKFNHIRPSVYERYTDVLCRDLASGSAVGRRGARKHSYVDQSPLVARRLGFAALPLAVLTTLIGSQALGLLLASALPPPPVRGVPAKWWAWAEPGGWEEGLRAGVDWTALARWTKWGALGLMFWMCLVLIKIIMGVALLGYATRRQSEMEAREAADVVNDFGRDPIGEGLEERQKYNRELKTLLDNVRDNATRPAEVGERKAGETNEGGGVGGDGKKKRPRLEELTRFTMVKRIW</sequence>
<protein>
    <submittedName>
        <fullName evidence="1">DUF747-domain-containing protein</fullName>
    </submittedName>
</protein>
<dbReference type="EMBL" id="MU275935">
    <property type="protein sequence ID" value="KAI0046067.1"/>
    <property type="molecule type" value="Genomic_DNA"/>
</dbReference>
<name>A0ACB8RQA9_9AGAM</name>
<dbReference type="Proteomes" id="UP000814033">
    <property type="component" value="Unassembled WGS sequence"/>
</dbReference>
<reference evidence="1" key="1">
    <citation type="submission" date="2021-02" db="EMBL/GenBank/DDBJ databases">
        <authorList>
            <consortium name="DOE Joint Genome Institute"/>
            <person name="Ahrendt S."/>
            <person name="Looney B.P."/>
            <person name="Miyauchi S."/>
            <person name="Morin E."/>
            <person name="Drula E."/>
            <person name="Courty P.E."/>
            <person name="Chicoki N."/>
            <person name="Fauchery L."/>
            <person name="Kohler A."/>
            <person name="Kuo A."/>
            <person name="Labutti K."/>
            <person name="Pangilinan J."/>
            <person name="Lipzen A."/>
            <person name="Riley R."/>
            <person name="Andreopoulos W."/>
            <person name="He G."/>
            <person name="Johnson J."/>
            <person name="Barry K.W."/>
            <person name="Grigoriev I.V."/>
            <person name="Nagy L."/>
            <person name="Hibbett D."/>
            <person name="Henrissat B."/>
            <person name="Matheny P.B."/>
            <person name="Labbe J."/>
            <person name="Martin F."/>
        </authorList>
    </citation>
    <scope>NUCLEOTIDE SEQUENCE</scope>
    <source>
        <strain evidence="1">FP105234-sp</strain>
    </source>
</reference>
<keyword evidence="2" id="KW-1185">Reference proteome</keyword>
<reference evidence="1" key="2">
    <citation type="journal article" date="2022" name="New Phytol.">
        <title>Evolutionary transition to the ectomycorrhizal habit in the genomes of a hyperdiverse lineage of mushroom-forming fungi.</title>
        <authorList>
            <person name="Looney B."/>
            <person name="Miyauchi S."/>
            <person name="Morin E."/>
            <person name="Drula E."/>
            <person name="Courty P.E."/>
            <person name="Kohler A."/>
            <person name="Kuo A."/>
            <person name="LaButti K."/>
            <person name="Pangilinan J."/>
            <person name="Lipzen A."/>
            <person name="Riley R."/>
            <person name="Andreopoulos W."/>
            <person name="He G."/>
            <person name="Johnson J."/>
            <person name="Nolan M."/>
            <person name="Tritt A."/>
            <person name="Barry K.W."/>
            <person name="Grigoriev I.V."/>
            <person name="Nagy L.G."/>
            <person name="Hibbett D."/>
            <person name="Henrissat B."/>
            <person name="Matheny P.B."/>
            <person name="Labbe J."/>
            <person name="Martin F.M."/>
        </authorList>
    </citation>
    <scope>NUCLEOTIDE SEQUENCE</scope>
    <source>
        <strain evidence="1">FP105234-sp</strain>
    </source>
</reference>
<gene>
    <name evidence="1" type="ORF">FA95DRAFT_1494538</name>
</gene>
<proteinExistence type="predicted"/>
<evidence type="ECO:0000313" key="2">
    <source>
        <dbReference type="Proteomes" id="UP000814033"/>
    </source>
</evidence>
<evidence type="ECO:0000313" key="1">
    <source>
        <dbReference type="EMBL" id="KAI0046067.1"/>
    </source>
</evidence>
<organism evidence="1 2">
    <name type="scientific">Auriscalpium vulgare</name>
    <dbReference type="NCBI Taxonomy" id="40419"/>
    <lineage>
        <taxon>Eukaryota</taxon>
        <taxon>Fungi</taxon>
        <taxon>Dikarya</taxon>
        <taxon>Basidiomycota</taxon>
        <taxon>Agaricomycotina</taxon>
        <taxon>Agaricomycetes</taxon>
        <taxon>Russulales</taxon>
        <taxon>Auriscalpiaceae</taxon>
        <taxon>Auriscalpium</taxon>
    </lineage>
</organism>
<comment type="caution">
    <text evidence="1">The sequence shown here is derived from an EMBL/GenBank/DDBJ whole genome shotgun (WGS) entry which is preliminary data.</text>
</comment>
<accession>A0ACB8RQA9</accession>